<comment type="caution">
    <text evidence="1">The sequence shown here is derived from an EMBL/GenBank/DDBJ whole genome shotgun (WGS) entry which is preliminary data.</text>
</comment>
<evidence type="ECO:0000313" key="2">
    <source>
        <dbReference type="Proteomes" id="UP000830375"/>
    </source>
</evidence>
<sequence>MLLTVSNDVFQVKPYPVDLPVRHYGELSTGFDEYLSSVKSDGAVPLTLPHGEKVRTNTLAFYCLKN</sequence>
<dbReference type="Proteomes" id="UP000830375">
    <property type="component" value="Unassembled WGS sequence"/>
</dbReference>
<dbReference type="EMBL" id="JACTAM010000018">
    <property type="protein sequence ID" value="KAI2653562.1"/>
    <property type="molecule type" value="Genomic_DNA"/>
</dbReference>
<keyword evidence="2" id="KW-1185">Reference proteome</keyword>
<keyword evidence="1" id="KW-0472">Membrane</keyword>
<reference evidence="1 2" key="1">
    <citation type="submission" date="2022-01" db="EMBL/GenBank/DDBJ databases">
        <title>A high-quality chromosome-level genome assembly of rohu carp, Labeo rohita.</title>
        <authorList>
            <person name="Arick M.A. II"/>
            <person name="Hsu C.-Y."/>
            <person name="Magbanua Z."/>
            <person name="Pechanova O."/>
            <person name="Grover C."/>
            <person name="Miller E."/>
            <person name="Thrash A."/>
            <person name="Ezzel L."/>
            <person name="Alam S."/>
            <person name="Benzie J."/>
            <person name="Hamilton M."/>
            <person name="Karsi A."/>
            <person name="Lawrence M.L."/>
            <person name="Peterson D.G."/>
        </authorList>
    </citation>
    <scope>NUCLEOTIDE SEQUENCE [LARGE SCALE GENOMIC DNA]</scope>
    <source>
        <strain evidence="2">BAU-BD-2019</strain>
        <tissue evidence="1">Blood</tissue>
    </source>
</reference>
<organism evidence="1 2">
    <name type="scientific">Labeo rohita</name>
    <name type="common">Indian major carp</name>
    <name type="synonym">Cyprinus rohita</name>
    <dbReference type="NCBI Taxonomy" id="84645"/>
    <lineage>
        <taxon>Eukaryota</taxon>
        <taxon>Metazoa</taxon>
        <taxon>Chordata</taxon>
        <taxon>Craniata</taxon>
        <taxon>Vertebrata</taxon>
        <taxon>Euteleostomi</taxon>
        <taxon>Actinopterygii</taxon>
        <taxon>Neopterygii</taxon>
        <taxon>Teleostei</taxon>
        <taxon>Ostariophysi</taxon>
        <taxon>Cypriniformes</taxon>
        <taxon>Cyprinidae</taxon>
        <taxon>Labeoninae</taxon>
        <taxon>Labeonini</taxon>
        <taxon>Labeo</taxon>
    </lineage>
</organism>
<proteinExistence type="predicted"/>
<name>A0ABQ8LUB7_LABRO</name>
<evidence type="ECO:0000313" key="1">
    <source>
        <dbReference type="EMBL" id="KAI2653562.1"/>
    </source>
</evidence>
<keyword evidence="1" id="KW-0812">Transmembrane</keyword>
<accession>A0ABQ8LUB7</accession>
<gene>
    <name evidence="1" type="ORF">H4Q32_013846</name>
</gene>
<protein>
    <submittedName>
        <fullName evidence="1">Transmembrane protein 132E</fullName>
    </submittedName>
</protein>